<gene>
    <name evidence="9" type="primary">fhuB</name>
    <name evidence="9" type="ORF">D1Z90_19505</name>
</gene>
<dbReference type="InterPro" id="IPR037294">
    <property type="entry name" value="ABC_BtuC-like"/>
</dbReference>
<sequence>MANLTRNSCFALLVFGLLSLMYVQFSAAGSINAGISSLWHLDTSQLPLLKLHFSWWPRLVTTLLAGAGLALAGVLMQQVLRNPLAAPSTLGVASGASCALLLATLYAPSIVAWSSSAVAMVGGLSAMAVVFLLAWRRGLSPSIVIVAGLVVNLYCGAFSTVLLLLNLEQLNGVMIWGAGSLVQTNWQDAQYLWPRLLAAGVLAALLIKPLSLLELSDEGAKSLGLSLAKLRILCLGLAVFITASVVSAVGLIGFIGLAAPALVRLLGVKSLASRLVLAALMGALLLTLTDQLLQLLPGVMAMMIPTGATTAALGAPLLLWLLPRLKFTQQRQSIMSHQTEVKPVAKSTLPLLLFGLVVVVFLSLLVGQQQAGFSWLFSHQDWQLLALRLPRLAAALSGGLMLAVAGVLIQRLSGNPMASPEVMGISSGAALGLIIAIFTGLGSSGLALYLGGAIGALATLALLVLLNRRSGFQPERLLLTGVAITALMDSVQNFILVGGDPRAYQVLAWLSGSTYYFDIDNLGYIAAAAAILLIAALACAKWLDVLPLGEASARSLGIKVDQARLVLLVLVALLTVAATLVVGPLSFVGLMAPHIARLLGFSRGKDHLLAACLVGMLLMALADWVGRQWLYPQEIPAGLMAALLGGLYFMFALRRL</sequence>
<protein>
    <submittedName>
        <fullName evidence="9">Fe(3+)-hydroxamate ABC transporter permease FhuB</fullName>
    </submittedName>
</protein>
<feature type="transmembrane region" description="Helical" evidence="8">
    <location>
        <begin position="343"/>
        <end position="366"/>
    </location>
</feature>
<evidence type="ECO:0000256" key="4">
    <source>
        <dbReference type="ARBA" id="ARBA00022475"/>
    </source>
</evidence>
<feature type="transmembrane region" description="Helical" evidence="8">
    <location>
        <begin position="299"/>
        <end position="322"/>
    </location>
</feature>
<evidence type="ECO:0000256" key="7">
    <source>
        <dbReference type="ARBA" id="ARBA00023136"/>
    </source>
</evidence>
<dbReference type="InterPro" id="IPR000522">
    <property type="entry name" value="ABC_transptr_permease_BtuC"/>
</dbReference>
<evidence type="ECO:0000256" key="2">
    <source>
        <dbReference type="ARBA" id="ARBA00007935"/>
    </source>
</evidence>
<dbReference type="Gene3D" id="1.10.3470.10">
    <property type="entry name" value="ABC transporter involved in vitamin B12 uptake, BtuC"/>
    <property type="match status" value="2"/>
</dbReference>
<dbReference type="GO" id="GO:0022857">
    <property type="term" value="F:transmembrane transporter activity"/>
    <property type="evidence" value="ECO:0007669"/>
    <property type="project" value="InterPro"/>
</dbReference>
<comment type="similarity">
    <text evidence="2">Belongs to the binding-protein-dependent transport system permease family. FecCD subfamily.</text>
</comment>
<evidence type="ECO:0000256" key="5">
    <source>
        <dbReference type="ARBA" id="ARBA00022692"/>
    </source>
</evidence>
<reference evidence="9 10" key="2">
    <citation type="submission" date="2019-01" db="EMBL/GenBank/DDBJ databases">
        <title>Motilimonas pumilus sp. nov., isolated from the gut of sea cucumber (Apostichopus japonicus).</title>
        <authorList>
            <person name="Wang F.-Q."/>
            <person name="Ren L.-H."/>
            <person name="Lin Y.-W."/>
            <person name="Sun G.-H."/>
            <person name="Du Z.-J."/>
            <person name="Zhao J.-X."/>
            <person name="Liu X.-J."/>
            <person name="Liu L.-J."/>
        </authorList>
    </citation>
    <scope>NUCLEOTIDE SEQUENCE [LARGE SCALE GENOMIC DNA]</scope>
    <source>
        <strain evidence="9 10">PLHSC7-2</strain>
    </source>
</reference>
<feature type="transmembrane region" description="Helical" evidence="8">
    <location>
        <begin position="113"/>
        <end position="135"/>
    </location>
</feature>
<keyword evidence="6 8" id="KW-1133">Transmembrane helix</keyword>
<evidence type="ECO:0000256" key="3">
    <source>
        <dbReference type="ARBA" id="ARBA00022448"/>
    </source>
</evidence>
<feature type="transmembrane region" description="Helical" evidence="8">
    <location>
        <begin position="447"/>
        <end position="465"/>
    </location>
</feature>
<evidence type="ECO:0000256" key="1">
    <source>
        <dbReference type="ARBA" id="ARBA00004651"/>
    </source>
</evidence>
<dbReference type="GO" id="GO:0033214">
    <property type="term" value="P:siderophore-iron import into cell"/>
    <property type="evidence" value="ECO:0007669"/>
    <property type="project" value="TreeGrafter"/>
</dbReference>
<dbReference type="EMBL" id="QZCH01000045">
    <property type="protein sequence ID" value="RJG37978.1"/>
    <property type="molecule type" value="Genomic_DNA"/>
</dbReference>
<keyword evidence="5 8" id="KW-0812">Transmembrane</keyword>
<accession>A0A418Y9P1</accession>
<dbReference type="Pfam" id="PF01032">
    <property type="entry name" value="FecCD"/>
    <property type="match status" value="2"/>
</dbReference>
<dbReference type="PANTHER" id="PTHR30472">
    <property type="entry name" value="FERRIC ENTEROBACTIN TRANSPORT SYSTEM PERMEASE PROTEIN"/>
    <property type="match status" value="1"/>
</dbReference>
<feature type="transmembrane region" description="Helical" evidence="8">
    <location>
        <begin position="142"/>
        <end position="164"/>
    </location>
</feature>
<feature type="transmembrane region" description="Helical" evidence="8">
    <location>
        <begin position="637"/>
        <end position="653"/>
    </location>
</feature>
<feature type="transmembrane region" description="Helical" evidence="8">
    <location>
        <begin position="88"/>
        <end position="107"/>
    </location>
</feature>
<feature type="transmembrane region" description="Helical" evidence="8">
    <location>
        <begin position="422"/>
        <end position="441"/>
    </location>
</feature>
<dbReference type="PANTHER" id="PTHR30472:SF37">
    <property type="entry name" value="FE(3+) DICITRATE TRANSPORT SYSTEM PERMEASE PROTEIN FECD-RELATED"/>
    <property type="match status" value="1"/>
</dbReference>
<comment type="caution">
    <text evidence="9">The sequence shown here is derived from an EMBL/GenBank/DDBJ whole genome shotgun (WGS) entry which is preliminary data.</text>
</comment>
<keyword evidence="3" id="KW-0813">Transport</keyword>
<evidence type="ECO:0000313" key="10">
    <source>
        <dbReference type="Proteomes" id="UP000283255"/>
    </source>
</evidence>
<feature type="transmembrane region" description="Helical" evidence="8">
    <location>
        <begin position="607"/>
        <end position="625"/>
    </location>
</feature>
<dbReference type="SUPFAM" id="SSF81345">
    <property type="entry name" value="ABC transporter involved in vitamin B12 uptake, BtuC"/>
    <property type="match status" value="2"/>
</dbReference>
<dbReference type="NCBIfam" id="NF007866">
    <property type="entry name" value="PRK10577.1-2"/>
    <property type="match status" value="1"/>
</dbReference>
<organism evidence="9 10">
    <name type="scientific">Motilimonas pumila</name>
    <dbReference type="NCBI Taxonomy" id="2303987"/>
    <lineage>
        <taxon>Bacteria</taxon>
        <taxon>Pseudomonadati</taxon>
        <taxon>Pseudomonadota</taxon>
        <taxon>Gammaproteobacteria</taxon>
        <taxon>Alteromonadales</taxon>
        <taxon>Alteromonadales genera incertae sedis</taxon>
        <taxon>Motilimonas</taxon>
    </lineage>
</organism>
<evidence type="ECO:0000313" key="9">
    <source>
        <dbReference type="EMBL" id="RJG37978.1"/>
    </source>
</evidence>
<dbReference type="OrthoDB" id="9811721at2"/>
<feature type="transmembrane region" description="Helical" evidence="8">
    <location>
        <begin position="565"/>
        <end position="587"/>
    </location>
</feature>
<dbReference type="GO" id="GO:0005886">
    <property type="term" value="C:plasma membrane"/>
    <property type="evidence" value="ECO:0007669"/>
    <property type="project" value="UniProtKB-SubCell"/>
</dbReference>
<keyword evidence="10" id="KW-1185">Reference proteome</keyword>
<evidence type="ECO:0000256" key="6">
    <source>
        <dbReference type="ARBA" id="ARBA00022989"/>
    </source>
</evidence>
<dbReference type="AlphaFoldDB" id="A0A418Y9P1"/>
<reference evidence="9 10" key="1">
    <citation type="submission" date="2018-09" db="EMBL/GenBank/DDBJ databases">
        <authorList>
            <person name="Wang F."/>
        </authorList>
    </citation>
    <scope>NUCLEOTIDE SEQUENCE [LARGE SCALE GENOMIC DNA]</scope>
    <source>
        <strain evidence="9 10">PLHSC7-2</strain>
    </source>
</reference>
<dbReference type="CDD" id="cd06550">
    <property type="entry name" value="TM_ABC_iron-siderophores_like"/>
    <property type="match status" value="2"/>
</dbReference>
<feature type="transmembrane region" description="Helical" evidence="8">
    <location>
        <begin position="55"/>
        <end position="76"/>
    </location>
</feature>
<dbReference type="Proteomes" id="UP000283255">
    <property type="component" value="Unassembled WGS sequence"/>
</dbReference>
<evidence type="ECO:0000256" key="8">
    <source>
        <dbReference type="SAM" id="Phobius"/>
    </source>
</evidence>
<feature type="transmembrane region" description="Helical" evidence="8">
    <location>
        <begin position="392"/>
        <end position="410"/>
    </location>
</feature>
<proteinExistence type="inferred from homology"/>
<name>A0A418Y9P1_9GAMM</name>
<dbReference type="RefSeq" id="WP_119912471.1">
    <property type="nucleotide sequence ID" value="NZ_QZCH01000045.1"/>
</dbReference>
<feature type="transmembrane region" description="Helical" evidence="8">
    <location>
        <begin position="275"/>
        <end position="293"/>
    </location>
</feature>
<keyword evidence="7 8" id="KW-0472">Membrane</keyword>
<feature type="transmembrane region" description="Helical" evidence="8">
    <location>
        <begin position="230"/>
        <end position="263"/>
    </location>
</feature>
<comment type="subcellular location">
    <subcellularLocation>
        <location evidence="1">Cell membrane</location>
        <topology evidence="1">Multi-pass membrane protein</topology>
    </subcellularLocation>
</comment>
<feature type="transmembrane region" description="Helical" evidence="8">
    <location>
        <begin position="522"/>
        <end position="544"/>
    </location>
</feature>
<keyword evidence="4" id="KW-1003">Cell membrane</keyword>